<keyword evidence="1" id="KW-0472">Membrane</keyword>
<dbReference type="EMBL" id="CP042912">
    <property type="protein sequence ID" value="QEG22442.1"/>
    <property type="molecule type" value="Genomic_DNA"/>
</dbReference>
<reference evidence="2 3" key="1">
    <citation type="submission" date="2019-08" db="EMBL/GenBank/DDBJ databases">
        <title>Deep-cultivation of Planctomycetes and their phenomic and genomic characterization uncovers novel biology.</title>
        <authorList>
            <person name="Wiegand S."/>
            <person name="Jogler M."/>
            <person name="Boedeker C."/>
            <person name="Pinto D."/>
            <person name="Vollmers J."/>
            <person name="Rivas-Marin E."/>
            <person name="Kohn T."/>
            <person name="Peeters S.H."/>
            <person name="Heuer A."/>
            <person name="Rast P."/>
            <person name="Oberbeckmann S."/>
            <person name="Bunk B."/>
            <person name="Jeske O."/>
            <person name="Meyerdierks A."/>
            <person name="Storesund J.E."/>
            <person name="Kallscheuer N."/>
            <person name="Luecker S."/>
            <person name="Lage O.M."/>
            <person name="Pohl T."/>
            <person name="Merkel B.J."/>
            <person name="Hornburger P."/>
            <person name="Mueller R.-W."/>
            <person name="Bruemmer F."/>
            <person name="Labrenz M."/>
            <person name="Spormann A.M."/>
            <person name="Op den Camp H."/>
            <person name="Overmann J."/>
            <person name="Amann R."/>
            <person name="Jetten M.S.M."/>
            <person name="Mascher T."/>
            <person name="Medema M.H."/>
            <person name="Devos D.P."/>
            <person name="Kaster A.-K."/>
            <person name="Ovreas L."/>
            <person name="Rohde M."/>
            <person name="Galperin M.Y."/>
            <person name="Jogler C."/>
        </authorList>
    </citation>
    <scope>NUCLEOTIDE SEQUENCE [LARGE SCALE GENOMIC DNA]</scope>
    <source>
        <strain evidence="2 3">FC18</strain>
    </source>
</reference>
<name>A0A5B9PBZ9_9BACT</name>
<dbReference type="STRING" id="980251.GCA_001642875_04873"/>
<organism evidence="2 3">
    <name type="scientific">Mariniblastus fucicola</name>
    <dbReference type="NCBI Taxonomy" id="980251"/>
    <lineage>
        <taxon>Bacteria</taxon>
        <taxon>Pseudomonadati</taxon>
        <taxon>Planctomycetota</taxon>
        <taxon>Planctomycetia</taxon>
        <taxon>Pirellulales</taxon>
        <taxon>Pirellulaceae</taxon>
        <taxon>Mariniblastus</taxon>
    </lineage>
</organism>
<proteinExistence type="predicted"/>
<keyword evidence="3" id="KW-1185">Reference proteome</keyword>
<dbReference type="RefSeq" id="WP_075086533.1">
    <property type="nucleotide sequence ID" value="NZ_CP042912.1"/>
</dbReference>
<protein>
    <submittedName>
        <fullName evidence="2">Uncharacterized protein</fullName>
    </submittedName>
</protein>
<sequence>MIRLKRKRGGFSLLEVILAIAILGGSMVVIGHGFWLGYRSVRNARMVGMGNRFADSAMAELSAGVIEPASVSTKSIPNEEGWVYSIEIQDAPVPGLLTAIVTVENTEFQPRIAVSLTRLVVDPDYDPLESESGD</sequence>
<keyword evidence="1" id="KW-1133">Transmembrane helix</keyword>
<evidence type="ECO:0000256" key="1">
    <source>
        <dbReference type="SAM" id="Phobius"/>
    </source>
</evidence>
<dbReference type="Proteomes" id="UP000322214">
    <property type="component" value="Chromosome"/>
</dbReference>
<dbReference type="Pfam" id="PF07963">
    <property type="entry name" value="N_methyl"/>
    <property type="match status" value="1"/>
</dbReference>
<feature type="transmembrane region" description="Helical" evidence="1">
    <location>
        <begin position="12"/>
        <end position="35"/>
    </location>
</feature>
<dbReference type="InterPro" id="IPR012902">
    <property type="entry name" value="N_methyl_site"/>
</dbReference>
<gene>
    <name evidence="2" type="ORF">MFFC18_23220</name>
</gene>
<dbReference type="KEGG" id="mff:MFFC18_23220"/>
<accession>A0A5B9PBZ9</accession>
<evidence type="ECO:0000313" key="2">
    <source>
        <dbReference type="EMBL" id="QEG22442.1"/>
    </source>
</evidence>
<keyword evidence="1" id="KW-0812">Transmembrane</keyword>
<dbReference type="AlphaFoldDB" id="A0A5B9PBZ9"/>
<dbReference type="NCBIfam" id="TIGR02532">
    <property type="entry name" value="IV_pilin_GFxxxE"/>
    <property type="match status" value="1"/>
</dbReference>
<evidence type="ECO:0000313" key="3">
    <source>
        <dbReference type="Proteomes" id="UP000322214"/>
    </source>
</evidence>